<dbReference type="EMBL" id="VBTY01000301">
    <property type="protein sequence ID" value="MDG3497213.1"/>
    <property type="molecule type" value="Genomic_DNA"/>
</dbReference>
<dbReference type="InterPro" id="IPR003737">
    <property type="entry name" value="GlcNAc_PI_deacetylase-related"/>
</dbReference>
<dbReference type="Gene3D" id="3.40.50.10320">
    <property type="entry name" value="LmbE-like"/>
    <property type="match status" value="1"/>
</dbReference>
<name>A0A9X4MB41_9CYAN</name>
<dbReference type="GO" id="GO:0016811">
    <property type="term" value="F:hydrolase activity, acting on carbon-nitrogen (but not peptide) bonds, in linear amides"/>
    <property type="evidence" value="ECO:0007669"/>
    <property type="project" value="TreeGrafter"/>
</dbReference>
<evidence type="ECO:0000313" key="1">
    <source>
        <dbReference type="EMBL" id="MDG3497213.1"/>
    </source>
</evidence>
<gene>
    <name evidence="1" type="ORF">FEV09_21985</name>
</gene>
<comment type="caution">
    <text evidence="1">The sequence shown here is derived from an EMBL/GenBank/DDBJ whole genome shotgun (WGS) entry which is preliminary data.</text>
</comment>
<dbReference type="Proteomes" id="UP001152872">
    <property type="component" value="Unassembled WGS sequence"/>
</dbReference>
<keyword evidence="1" id="KW-0378">Hydrolase</keyword>
<dbReference type="PANTHER" id="PTHR12993">
    <property type="entry name" value="N-ACETYLGLUCOSAMINYL-PHOSPHATIDYLINOSITOL DE-N-ACETYLASE-RELATED"/>
    <property type="match status" value="1"/>
</dbReference>
<evidence type="ECO:0000313" key="2">
    <source>
        <dbReference type="Proteomes" id="UP001152872"/>
    </source>
</evidence>
<accession>A0A9X4MB41</accession>
<proteinExistence type="predicted"/>
<dbReference type="EC" id="3.5.1.-" evidence="1"/>
<dbReference type="RefSeq" id="WP_158467663.1">
    <property type="nucleotide sequence ID" value="NZ_VBTY01000301.1"/>
</dbReference>
<dbReference type="Pfam" id="PF02585">
    <property type="entry name" value="PIG-L"/>
    <property type="match status" value="1"/>
</dbReference>
<dbReference type="PANTHER" id="PTHR12993:SF29">
    <property type="entry name" value="BLR3841 PROTEIN"/>
    <property type="match status" value="1"/>
</dbReference>
<reference evidence="1" key="1">
    <citation type="submission" date="2019-05" db="EMBL/GenBank/DDBJ databases">
        <title>Whole genome sequencing of Pseudanabaena catenata USMAC16.</title>
        <authorList>
            <person name="Khan Z."/>
            <person name="Omar W.M."/>
            <person name="Convey P."/>
            <person name="Merican F."/>
            <person name="Najimudin N."/>
        </authorList>
    </citation>
    <scope>NUCLEOTIDE SEQUENCE</scope>
    <source>
        <strain evidence="1">USMAC16</strain>
    </source>
</reference>
<dbReference type="InterPro" id="IPR024078">
    <property type="entry name" value="LmbE-like_dom_sf"/>
</dbReference>
<keyword evidence="2" id="KW-1185">Reference proteome</keyword>
<dbReference type="SUPFAM" id="SSF102588">
    <property type="entry name" value="LmbE-like"/>
    <property type="match status" value="1"/>
</dbReference>
<sequence>MQMLSCILQLALQISSKTLAISQKSVIIFAPHQDDETLGCGGLIALKRERGIPVKVVFITDGQLSGSGNIEVKDVINIRKKEALEALNILGIAPSDIYFINQKDGSLQELCQQQQQQLVNQLVGFIASFNAEEIYVPHRHDCHPDHEASYKLVVQAIALSGLKVDLWQYPVWMLWQNPLNPQINLQSLLNCYHISIKSVQKKKQQAIACYQSQIISANPEFLFRFYADCEIFFRD</sequence>
<dbReference type="AlphaFoldDB" id="A0A9X4MB41"/>
<organism evidence="1 2">
    <name type="scientific">Pseudanabaena catenata USMAC16</name>
    <dbReference type="NCBI Taxonomy" id="1855837"/>
    <lineage>
        <taxon>Bacteria</taxon>
        <taxon>Bacillati</taxon>
        <taxon>Cyanobacteriota</taxon>
        <taxon>Cyanophyceae</taxon>
        <taxon>Pseudanabaenales</taxon>
        <taxon>Pseudanabaenaceae</taxon>
        <taxon>Pseudanabaena</taxon>
    </lineage>
</organism>
<protein>
    <submittedName>
        <fullName evidence="1">PIG-L family deacetylase</fullName>
        <ecNumber evidence="1">3.5.1.-</ecNumber>
    </submittedName>
</protein>